<keyword evidence="1" id="KW-0863">Zinc-finger</keyword>
<feature type="region of interest" description="Disordered" evidence="2">
    <location>
        <begin position="95"/>
        <end position="116"/>
    </location>
</feature>
<dbReference type="SMART" id="SM00343">
    <property type="entry name" value="ZnF_C2HC"/>
    <property type="match status" value="1"/>
</dbReference>
<evidence type="ECO:0000256" key="1">
    <source>
        <dbReference type="PROSITE-ProRule" id="PRU00047"/>
    </source>
</evidence>
<dbReference type="Proteomes" id="UP000265520">
    <property type="component" value="Unassembled WGS sequence"/>
</dbReference>
<dbReference type="GO" id="GO:0008270">
    <property type="term" value="F:zinc ion binding"/>
    <property type="evidence" value="ECO:0007669"/>
    <property type="project" value="UniProtKB-KW"/>
</dbReference>
<feature type="compositionally biased region" description="Basic and acidic residues" evidence="2">
    <location>
        <begin position="95"/>
        <end position="104"/>
    </location>
</feature>
<evidence type="ECO:0000313" key="4">
    <source>
        <dbReference type="EMBL" id="MCI28859.1"/>
    </source>
</evidence>
<dbReference type="PROSITE" id="PS50158">
    <property type="entry name" value="ZF_CCHC"/>
    <property type="match status" value="1"/>
</dbReference>
<name>A0A392QY06_9FABA</name>
<dbReference type="Gene3D" id="4.10.60.10">
    <property type="entry name" value="Zinc finger, CCHC-type"/>
    <property type="match status" value="1"/>
</dbReference>
<organism evidence="4 5">
    <name type="scientific">Trifolium medium</name>
    <dbReference type="NCBI Taxonomy" id="97028"/>
    <lineage>
        <taxon>Eukaryota</taxon>
        <taxon>Viridiplantae</taxon>
        <taxon>Streptophyta</taxon>
        <taxon>Embryophyta</taxon>
        <taxon>Tracheophyta</taxon>
        <taxon>Spermatophyta</taxon>
        <taxon>Magnoliopsida</taxon>
        <taxon>eudicotyledons</taxon>
        <taxon>Gunneridae</taxon>
        <taxon>Pentapetalae</taxon>
        <taxon>rosids</taxon>
        <taxon>fabids</taxon>
        <taxon>Fabales</taxon>
        <taxon>Fabaceae</taxon>
        <taxon>Papilionoideae</taxon>
        <taxon>50 kb inversion clade</taxon>
        <taxon>NPAAA clade</taxon>
        <taxon>Hologalegina</taxon>
        <taxon>IRL clade</taxon>
        <taxon>Trifolieae</taxon>
        <taxon>Trifolium</taxon>
    </lineage>
</organism>
<evidence type="ECO:0000256" key="2">
    <source>
        <dbReference type="SAM" id="MobiDB-lite"/>
    </source>
</evidence>
<keyword evidence="1" id="KW-0479">Metal-binding</keyword>
<dbReference type="InterPro" id="IPR001878">
    <property type="entry name" value="Znf_CCHC"/>
</dbReference>
<dbReference type="EMBL" id="LXQA010168490">
    <property type="protein sequence ID" value="MCI28859.1"/>
    <property type="molecule type" value="Genomic_DNA"/>
</dbReference>
<evidence type="ECO:0000313" key="5">
    <source>
        <dbReference type="Proteomes" id="UP000265520"/>
    </source>
</evidence>
<comment type="caution">
    <text evidence="4">The sequence shown here is derived from an EMBL/GenBank/DDBJ whole genome shotgun (WGS) entry which is preliminary data.</text>
</comment>
<proteinExistence type="predicted"/>
<dbReference type="SUPFAM" id="SSF57756">
    <property type="entry name" value="Retrovirus zinc finger-like domains"/>
    <property type="match status" value="1"/>
</dbReference>
<keyword evidence="5" id="KW-1185">Reference proteome</keyword>
<feature type="non-terminal residue" evidence="4">
    <location>
        <position position="1"/>
    </location>
</feature>
<accession>A0A392QY06</accession>
<dbReference type="Pfam" id="PF00098">
    <property type="entry name" value="zf-CCHC"/>
    <property type="match status" value="1"/>
</dbReference>
<sequence>FTFQMGRELGELKQGKSTVAGYTQRFNELIRYSLDINGALDEKAKMSKYRYGLRGDIAHAVSLQHIRDFRDLIQKAYSAEATIEYAKQEKETVYQQRRESEKAKQQLKVKNPPNKGKHVYSPQIIKFCFKCGNRHKDECRKGKGVCYFCKQPGHMRNDCPKWKSLNG</sequence>
<protein>
    <submittedName>
        <fullName evidence="4">Myb-like protein P</fullName>
    </submittedName>
</protein>
<dbReference type="AlphaFoldDB" id="A0A392QY06"/>
<dbReference type="GO" id="GO:0003676">
    <property type="term" value="F:nucleic acid binding"/>
    <property type="evidence" value="ECO:0007669"/>
    <property type="project" value="InterPro"/>
</dbReference>
<feature type="non-terminal residue" evidence="4">
    <location>
        <position position="167"/>
    </location>
</feature>
<feature type="domain" description="CCHC-type" evidence="3">
    <location>
        <begin position="146"/>
        <end position="161"/>
    </location>
</feature>
<keyword evidence="1" id="KW-0862">Zinc</keyword>
<dbReference type="InterPro" id="IPR036875">
    <property type="entry name" value="Znf_CCHC_sf"/>
</dbReference>
<evidence type="ECO:0000259" key="3">
    <source>
        <dbReference type="PROSITE" id="PS50158"/>
    </source>
</evidence>
<reference evidence="4 5" key="1">
    <citation type="journal article" date="2018" name="Front. Plant Sci.">
        <title>Red Clover (Trifolium pratense) and Zigzag Clover (T. medium) - A Picture of Genomic Similarities and Differences.</title>
        <authorList>
            <person name="Dluhosova J."/>
            <person name="Istvanek J."/>
            <person name="Nedelnik J."/>
            <person name="Repkova J."/>
        </authorList>
    </citation>
    <scope>NUCLEOTIDE SEQUENCE [LARGE SCALE GENOMIC DNA]</scope>
    <source>
        <strain evidence="5">cv. 10/8</strain>
        <tissue evidence="4">Leaf</tissue>
    </source>
</reference>
<dbReference type="Pfam" id="PF03732">
    <property type="entry name" value="Retrotrans_gag"/>
    <property type="match status" value="1"/>
</dbReference>
<dbReference type="InterPro" id="IPR005162">
    <property type="entry name" value="Retrotrans_gag_dom"/>
</dbReference>